<evidence type="ECO:0000313" key="2">
    <source>
        <dbReference type="EMBL" id="TEW30286.1"/>
    </source>
</evidence>
<evidence type="ECO:0008006" key="4">
    <source>
        <dbReference type="Google" id="ProtNLM"/>
    </source>
</evidence>
<dbReference type="AlphaFoldDB" id="A0AAX2S3Y0"/>
<accession>A0AAX2S3Y0</accession>
<comment type="caution">
    <text evidence="2">The sequence shown here is derived from an EMBL/GenBank/DDBJ whole genome shotgun (WGS) entry which is preliminary data.</text>
</comment>
<keyword evidence="1" id="KW-0732">Signal</keyword>
<proteinExistence type="predicted"/>
<feature type="chain" id="PRO_5043982317" description="Outer membrane protein beta-barrel domain-containing protein" evidence="1">
    <location>
        <begin position="20"/>
        <end position="251"/>
    </location>
</feature>
<organism evidence="2 3">
    <name type="scientific">Histophilus somni</name>
    <name type="common">Haemophilus somnus</name>
    <dbReference type="NCBI Taxonomy" id="731"/>
    <lineage>
        <taxon>Bacteria</taxon>
        <taxon>Pseudomonadati</taxon>
        <taxon>Pseudomonadota</taxon>
        <taxon>Gammaproteobacteria</taxon>
        <taxon>Pasteurellales</taxon>
        <taxon>Pasteurellaceae</taxon>
        <taxon>Histophilus</taxon>
    </lineage>
</organism>
<gene>
    <name evidence="2" type="ORF">E2R48_03945</name>
</gene>
<dbReference type="RefSeq" id="WP_132994754.1">
    <property type="nucleotide sequence ID" value="NZ_CP042983.1"/>
</dbReference>
<reference evidence="2 3" key="1">
    <citation type="submission" date="2019-03" db="EMBL/GenBank/DDBJ databases">
        <title>Horizontal Gene Transfer Machinery in Histophilus somni.</title>
        <authorList>
            <person name="Mostafa Nazari M."/>
            <person name="Liljebjelke K."/>
        </authorList>
    </citation>
    <scope>NUCLEOTIDE SEQUENCE [LARGE SCALE GENOMIC DNA]</scope>
    <source>
        <strain evidence="2 3">UOC-EPH-KLM-04</strain>
    </source>
</reference>
<feature type="signal peptide" evidence="1">
    <location>
        <begin position="1"/>
        <end position="19"/>
    </location>
</feature>
<evidence type="ECO:0000256" key="1">
    <source>
        <dbReference type="SAM" id="SignalP"/>
    </source>
</evidence>
<sequence length="251" mass="28499">MKYKLSLVLLSILPALSHAGGGNFNFYGKAGIDLTSRFETMQLRTYLNDDVPSIPASSRQNTFSPSIFFETTYTILPQTEIGLGLGYIKRKGFDHSASWHVHTDGVWVASGDNTAVEYYKINRYSSLPIYFTLKQNYAFNANSKFYLKGDIGYSINKIADTKHKTYTNIVDENVFALHEQSPRKMKARNGLYLGLAIGLEYKSFLAEIGYYHTHAAVNYKTKPYKSSMNAGYYAWHSYNNDAIRLTLGFKF</sequence>
<dbReference type="Proteomes" id="UP000297565">
    <property type="component" value="Unassembled WGS sequence"/>
</dbReference>
<dbReference type="EMBL" id="SNRV01000006">
    <property type="protein sequence ID" value="TEW30286.1"/>
    <property type="molecule type" value="Genomic_DNA"/>
</dbReference>
<protein>
    <recommendedName>
        <fullName evidence="4">Outer membrane protein beta-barrel domain-containing protein</fullName>
    </recommendedName>
</protein>
<evidence type="ECO:0000313" key="3">
    <source>
        <dbReference type="Proteomes" id="UP000297565"/>
    </source>
</evidence>
<name>A0AAX2S3Y0_HISSO</name>